<feature type="disulfide bond" description="Redox-active" evidence="4">
    <location>
        <begin position="91"/>
        <end position="95"/>
    </location>
</feature>
<dbReference type="PANTHER" id="PTHR12151">
    <property type="entry name" value="ELECTRON TRANSPORT PROTIN SCO1/SENC FAMILY MEMBER"/>
    <property type="match status" value="1"/>
</dbReference>
<proteinExistence type="inferred from homology"/>
<comment type="similarity">
    <text evidence="1">Belongs to the SCO1/2 family.</text>
</comment>
<dbReference type="GO" id="GO:0046872">
    <property type="term" value="F:metal ion binding"/>
    <property type="evidence" value="ECO:0007669"/>
    <property type="project" value="UniProtKB-KW"/>
</dbReference>
<dbReference type="PANTHER" id="PTHR12151:SF25">
    <property type="entry name" value="LINALOOL DEHYDRATASE_ISOMERASE DOMAIN-CONTAINING PROTEIN"/>
    <property type="match status" value="1"/>
</dbReference>
<dbReference type="SUPFAM" id="SSF52833">
    <property type="entry name" value="Thioredoxin-like"/>
    <property type="match status" value="1"/>
</dbReference>
<dbReference type="Gene3D" id="3.40.30.10">
    <property type="entry name" value="Glutaredoxin"/>
    <property type="match status" value="1"/>
</dbReference>
<evidence type="ECO:0000256" key="4">
    <source>
        <dbReference type="PIRSR" id="PIRSR603782-2"/>
    </source>
</evidence>
<organism evidence="6 7">
    <name type="scientific">Poritiphilus flavus</name>
    <dbReference type="NCBI Taxonomy" id="2697053"/>
    <lineage>
        <taxon>Bacteria</taxon>
        <taxon>Pseudomonadati</taxon>
        <taxon>Bacteroidota</taxon>
        <taxon>Flavobacteriia</taxon>
        <taxon>Flavobacteriales</taxon>
        <taxon>Flavobacteriaceae</taxon>
        <taxon>Poritiphilus</taxon>
    </lineage>
</organism>
<dbReference type="AlphaFoldDB" id="A0A6L9EA66"/>
<dbReference type="EMBL" id="WXYO01000002">
    <property type="protein sequence ID" value="NAS11665.1"/>
    <property type="molecule type" value="Genomic_DNA"/>
</dbReference>
<sequence length="220" mass="25122">MRSYSVSLLGILMLLFLARCEEKPKKGSRVASLPYYNDSRFTPRWLEAGSEILKEFHRIPEFDLVNQDGETITQQTFNDKIYVADFIFTTCPGICPRMTANMALLQEAYINDTDVLLLSHSVTPEIDSVPVLKSFAQSKGIQSGKWHLATGDRTQIYDLGRNYYFAEEDLGAVKTANDFLHTENFVLVDKNRHIRGIYNGLNKTSVRQLMADIETLKREN</sequence>
<dbReference type="InterPro" id="IPR013766">
    <property type="entry name" value="Thioredoxin_domain"/>
</dbReference>
<dbReference type="RefSeq" id="WP_161434676.1">
    <property type="nucleotide sequence ID" value="NZ_WXYO01000002.1"/>
</dbReference>
<evidence type="ECO:0000259" key="5">
    <source>
        <dbReference type="PROSITE" id="PS51352"/>
    </source>
</evidence>
<dbReference type="PROSITE" id="PS51352">
    <property type="entry name" value="THIOREDOXIN_2"/>
    <property type="match status" value="1"/>
</dbReference>
<dbReference type="Proteomes" id="UP000475249">
    <property type="component" value="Unassembled WGS sequence"/>
</dbReference>
<keyword evidence="7" id="KW-1185">Reference proteome</keyword>
<name>A0A6L9EA66_9FLAO</name>
<dbReference type="InterPro" id="IPR003782">
    <property type="entry name" value="SCO1/SenC"/>
</dbReference>
<dbReference type="CDD" id="cd02968">
    <property type="entry name" value="SCO"/>
    <property type="match status" value="1"/>
</dbReference>
<gene>
    <name evidence="6" type="ORF">GTQ38_06605</name>
</gene>
<evidence type="ECO:0000313" key="6">
    <source>
        <dbReference type="EMBL" id="NAS11665.1"/>
    </source>
</evidence>
<comment type="caution">
    <text evidence="6">The sequence shown here is derived from an EMBL/GenBank/DDBJ whole genome shotgun (WGS) entry which is preliminary data.</text>
</comment>
<accession>A0A6L9EA66</accession>
<feature type="binding site" evidence="3">
    <location>
        <position position="181"/>
    </location>
    <ligand>
        <name>Cu cation</name>
        <dbReference type="ChEBI" id="CHEBI:23378"/>
    </ligand>
</feature>
<reference evidence="6 7" key="1">
    <citation type="submission" date="2020-01" db="EMBL/GenBank/DDBJ databases">
        <title>Bacteria diversity of Porities sp.</title>
        <authorList>
            <person name="Wang G."/>
        </authorList>
    </citation>
    <scope>NUCLEOTIDE SEQUENCE [LARGE SCALE GENOMIC DNA]</scope>
    <source>
        <strain evidence="6 7">R33</strain>
    </source>
</reference>
<evidence type="ECO:0000256" key="3">
    <source>
        <dbReference type="PIRSR" id="PIRSR603782-1"/>
    </source>
</evidence>
<feature type="binding site" evidence="3">
    <location>
        <position position="91"/>
    </location>
    <ligand>
        <name>Cu cation</name>
        <dbReference type="ChEBI" id="CHEBI:23378"/>
    </ligand>
</feature>
<protein>
    <submittedName>
        <fullName evidence="6">SCO family protein</fullName>
    </submittedName>
</protein>
<keyword evidence="3" id="KW-0479">Metal-binding</keyword>
<feature type="domain" description="Thioredoxin" evidence="5">
    <location>
        <begin position="53"/>
        <end position="218"/>
    </location>
</feature>
<evidence type="ECO:0000256" key="1">
    <source>
        <dbReference type="ARBA" id="ARBA00010996"/>
    </source>
</evidence>
<keyword evidence="2 3" id="KW-0186">Copper</keyword>
<evidence type="ECO:0000313" key="7">
    <source>
        <dbReference type="Proteomes" id="UP000475249"/>
    </source>
</evidence>
<dbReference type="Pfam" id="PF02630">
    <property type="entry name" value="SCO1-SenC"/>
    <property type="match status" value="1"/>
</dbReference>
<evidence type="ECO:0000256" key="2">
    <source>
        <dbReference type="ARBA" id="ARBA00023008"/>
    </source>
</evidence>
<keyword evidence="4" id="KW-1015">Disulfide bond</keyword>
<dbReference type="InterPro" id="IPR036249">
    <property type="entry name" value="Thioredoxin-like_sf"/>
</dbReference>
<feature type="binding site" evidence="3">
    <location>
        <position position="95"/>
    </location>
    <ligand>
        <name>Cu cation</name>
        <dbReference type="ChEBI" id="CHEBI:23378"/>
    </ligand>
</feature>